<dbReference type="GO" id="GO:0016339">
    <property type="term" value="P:calcium-dependent cell-cell adhesion via plasma membrane cell adhesion molecules"/>
    <property type="evidence" value="ECO:0007669"/>
    <property type="project" value="TreeGrafter"/>
</dbReference>
<dbReference type="GO" id="GO:0005516">
    <property type="term" value="F:calmodulin binding"/>
    <property type="evidence" value="ECO:0007669"/>
    <property type="project" value="TreeGrafter"/>
</dbReference>
<dbReference type="InterPro" id="IPR015059">
    <property type="entry name" value="Ca_cell_adhesion_N_dom"/>
</dbReference>
<proteinExistence type="inferred from homology"/>
<dbReference type="GO" id="GO:0005911">
    <property type="term" value="C:cell-cell junction"/>
    <property type="evidence" value="ECO:0007669"/>
    <property type="project" value="TreeGrafter"/>
</dbReference>
<reference evidence="10 11" key="1">
    <citation type="submission" date="2023-11" db="EMBL/GenBank/DDBJ databases">
        <title>Dfirmibasis_genome.</title>
        <authorList>
            <person name="Edelbroek B."/>
            <person name="Kjellin J."/>
            <person name="Jerlstrom-Hultqvist J."/>
            <person name="Soderbom F."/>
        </authorList>
    </citation>
    <scope>NUCLEOTIDE SEQUENCE [LARGE SCALE GENOMIC DNA]</scope>
    <source>
        <strain evidence="10 11">TNS-C-14</strain>
    </source>
</reference>
<evidence type="ECO:0000256" key="4">
    <source>
        <dbReference type="ARBA" id="ARBA00022889"/>
    </source>
</evidence>
<keyword evidence="5" id="KW-0472">Membrane</keyword>
<keyword evidence="2" id="KW-1003">Cell membrane</keyword>
<dbReference type="Proteomes" id="UP001344447">
    <property type="component" value="Unassembled WGS sequence"/>
</dbReference>
<evidence type="ECO:0000256" key="1">
    <source>
        <dbReference type="ARBA" id="ARBA00004236"/>
    </source>
</evidence>
<evidence type="ECO:0000259" key="9">
    <source>
        <dbReference type="Pfam" id="PF14564"/>
    </source>
</evidence>
<protein>
    <submittedName>
        <fullName evidence="10">Uncharacterized protein</fullName>
    </submittedName>
</protein>
<dbReference type="InterPro" id="IPR011024">
    <property type="entry name" value="G_crystallin-like"/>
</dbReference>
<comment type="subcellular location">
    <subcellularLocation>
        <location evidence="1">Cell membrane</location>
    </subcellularLocation>
</comment>
<comment type="caution">
    <text evidence="10">The sequence shown here is derived from an EMBL/GenBank/DDBJ whole genome shotgun (WGS) entry which is preliminary data.</text>
</comment>
<feature type="domain" description="Calcium-dependent cell adhesion molecule 1 membrane-binding" evidence="9">
    <location>
        <begin position="100"/>
        <end position="210"/>
    </location>
</feature>
<dbReference type="InterPro" id="IPR038423">
    <property type="entry name" value="CAD_C_sf"/>
</dbReference>
<comment type="function">
    <text evidence="6">Mediates calcium-dependent cell-cell adhesion during the early stage of development.</text>
</comment>
<dbReference type="Pfam" id="PF14564">
    <property type="entry name" value="Membrane_bind"/>
    <property type="match status" value="1"/>
</dbReference>
<evidence type="ECO:0000313" key="11">
    <source>
        <dbReference type="Proteomes" id="UP001344447"/>
    </source>
</evidence>
<keyword evidence="11" id="KW-1185">Reference proteome</keyword>
<evidence type="ECO:0000259" key="8">
    <source>
        <dbReference type="Pfam" id="PF08964"/>
    </source>
</evidence>
<dbReference type="FunFam" id="2.60.40.1720:FF:000001">
    <property type="entry name" value="Calcium-dependent cell adhesion molecule 1"/>
    <property type="match status" value="1"/>
</dbReference>
<dbReference type="SUPFAM" id="SSF49695">
    <property type="entry name" value="gamma-Crystallin-like"/>
    <property type="match status" value="1"/>
</dbReference>
<dbReference type="InterPro" id="IPR052885">
    <property type="entry name" value="Dictyostelium_CAD"/>
</dbReference>
<accession>A0AAN7TVC5</accession>
<comment type="similarity">
    <text evidence="7">Belongs to the Dictyostelium CAD family.</text>
</comment>
<dbReference type="FunFam" id="2.60.20.10:FF:000018">
    <property type="entry name" value="Calcium-dependent cell adhesion molecule 1"/>
    <property type="match status" value="1"/>
</dbReference>
<dbReference type="PANTHER" id="PTHR38083:SF1">
    <property type="entry name" value="CALCIUM-DEPENDENT CELL ADHESION MOLECULE 1-RELATED"/>
    <property type="match status" value="1"/>
</dbReference>
<evidence type="ECO:0000256" key="3">
    <source>
        <dbReference type="ARBA" id="ARBA00022837"/>
    </source>
</evidence>
<evidence type="ECO:0000256" key="6">
    <source>
        <dbReference type="ARBA" id="ARBA00053150"/>
    </source>
</evidence>
<evidence type="ECO:0000256" key="7">
    <source>
        <dbReference type="ARBA" id="ARBA00060782"/>
    </source>
</evidence>
<organism evidence="10 11">
    <name type="scientific">Dictyostelium firmibasis</name>
    <dbReference type="NCBI Taxonomy" id="79012"/>
    <lineage>
        <taxon>Eukaryota</taxon>
        <taxon>Amoebozoa</taxon>
        <taxon>Evosea</taxon>
        <taxon>Eumycetozoa</taxon>
        <taxon>Dictyostelia</taxon>
        <taxon>Dictyosteliales</taxon>
        <taxon>Dictyosteliaceae</taxon>
        <taxon>Dictyostelium</taxon>
    </lineage>
</organism>
<dbReference type="Gene3D" id="2.60.20.10">
    <property type="entry name" value="Crystallins"/>
    <property type="match status" value="1"/>
</dbReference>
<evidence type="ECO:0000256" key="5">
    <source>
        <dbReference type="ARBA" id="ARBA00023136"/>
    </source>
</evidence>
<keyword evidence="4" id="KW-0130">Cell adhesion</keyword>
<dbReference type="Gene3D" id="2.60.40.1720">
    <property type="entry name" value="Calcium-dependent cell adhesion molecule-1"/>
    <property type="match status" value="1"/>
</dbReference>
<dbReference type="InterPro" id="IPR029283">
    <property type="entry name" value="Membrane-bd"/>
</dbReference>
<dbReference type="GO" id="GO:0009897">
    <property type="term" value="C:external side of plasma membrane"/>
    <property type="evidence" value="ECO:0007669"/>
    <property type="project" value="TreeGrafter"/>
</dbReference>
<evidence type="ECO:0000313" key="10">
    <source>
        <dbReference type="EMBL" id="KAK5580554.1"/>
    </source>
</evidence>
<dbReference type="AlphaFoldDB" id="A0AAN7TVC5"/>
<sequence>MSVDANKVKFFFGKNCTGQSFEYNKGETVRFHFGDQWNDKFMSCIVGSNVRCNIWEHNEIDTPVPGKFQELSQGSTNNDLTSINGLSKFQVLPGAFQWGVDVKLVNKVNSKVGAYEMTLTPYQVEKVSTKDGDDFVQLPIPKLTPADSEIVCHLTVRQTSTPYEYVVNGSCYFKYSPATGQVSIIKKPETFPKNMDVKQDDNTSFIFNLNSEH</sequence>
<feature type="domain" description="Calcium-dependent cell adhesion molecule N-terminal" evidence="8">
    <location>
        <begin position="4"/>
        <end position="93"/>
    </location>
</feature>
<dbReference type="Pfam" id="PF08964">
    <property type="entry name" value="Crystall_3"/>
    <property type="match status" value="1"/>
</dbReference>
<dbReference type="GO" id="GO:0005509">
    <property type="term" value="F:calcium ion binding"/>
    <property type="evidence" value="ECO:0007669"/>
    <property type="project" value="TreeGrafter"/>
</dbReference>
<gene>
    <name evidence="10" type="ORF">RB653_000574</name>
</gene>
<keyword evidence="3" id="KW-0106">Calcium</keyword>
<name>A0AAN7TVC5_9MYCE</name>
<evidence type="ECO:0000256" key="2">
    <source>
        <dbReference type="ARBA" id="ARBA00022475"/>
    </source>
</evidence>
<dbReference type="EMBL" id="JAVFKY010000002">
    <property type="protein sequence ID" value="KAK5580554.1"/>
    <property type="molecule type" value="Genomic_DNA"/>
</dbReference>
<dbReference type="PANTHER" id="PTHR38083">
    <property type="entry name" value="CALCIUM-DEPENDENT CELL ADHESION MOLECULE 1-RELATED"/>
    <property type="match status" value="1"/>
</dbReference>